<name>A0ABP4V819_9ACTN</name>
<evidence type="ECO:0000313" key="2">
    <source>
        <dbReference type="EMBL" id="GAA1717043.1"/>
    </source>
</evidence>
<accession>A0ABP4V819</accession>
<gene>
    <name evidence="2" type="ORF">GCM10009745_77120</name>
</gene>
<evidence type="ECO:0000256" key="1">
    <source>
        <dbReference type="SAM" id="MobiDB-lite"/>
    </source>
</evidence>
<proteinExistence type="predicted"/>
<dbReference type="EMBL" id="BAAANF010000027">
    <property type="protein sequence ID" value="GAA1717043.1"/>
    <property type="molecule type" value="Genomic_DNA"/>
</dbReference>
<evidence type="ECO:0000313" key="3">
    <source>
        <dbReference type="Proteomes" id="UP001500280"/>
    </source>
</evidence>
<dbReference type="Proteomes" id="UP001500280">
    <property type="component" value="Unassembled WGS sequence"/>
</dbReference>
<evidence type="ECO:0008006" key="4">
    <source>
        <dbReference type="Google" id="ProtNLM"/>
    </source>
</evidence>
<sequence>MTTLAIIGGATVWSNSLHRGDGPAGSPRSETITVDPKTGQVVDNETGLTAQALPPVSPLSDAEVLKRCEPADQRMRHSATDEAGPVDARWKVVLKSGDQQRLQALFLSPDRSVVFGCTMKSSTQIDSMGRFPTTSTDGSPKAVLAKAMIPATGVTHVLATLDGESAPRQALVAEGRFFTLGPPTWRETYEPVDGAPTIRRIRAYDATGKRVYDWKYEPPAAEQPVPPDVKIKTASPIEPRTLLTKDPDTGKPLAVVPFSPLSDEQVRAECKRPDDAYFDGPGNGLPKPGPGSDPRVDAAGRISPDWVVALKVGSAERFTALVVSPGQNVVAWCYRDGKTAYDYTRSGVHADGTFGDPAKDLFRNWAMVPDGVAQIIVDLPTGPVRAAISNGYYLWGTTGGSENFKKVRVRGYDADAKLVYDKKITVDAS</sequence>
<feature type="region of interest" description="Disordered" evidence="1">
    <location>
        <begin position="273"/>
        <end position="294"/>
    </location>
</feature>
<reference evidence="3" key="1">
    <citation type="journal article" date="2019" name="Int. J. Syst. Evol. Microbiol.">
        <title>The Global Catalogue of Microorganisms (GCM) 10K type strain sequencing project: providing services to taxonomists for standard genome sequencing and annotation.</title>
        <authorList>
            <consortium name="The Broad Institute Genomics Platform"/>
            <consortium name="The Broad Institute Genome Sequencing Center for Infectious Disease"/>
            <person name="Wu L."/>
            <person name="Ma J."/>
        </authorList>
    </citation>
    <scope>NUCLEOTIDE SEQUENCE [LARGE SCALE GENOMIC DNA]</scope>
    <source>
        <strain evidence="3">JCM 14307</strain>
    </source>
</reference>
<protein>
    <recommendedName>
        <fullName evidence="4">Serine/threonine protein kinase</fullName>
    </recommendedName>
</protein>
<keyword evidence="3" id="KW-1185">Reference proteome</keyword>
<comment type="caution">
    <text evidence="2">The sequence shown here is derived from an EMBL/GenBank/DDBJ whole genome shotgun (WGS) entry which is preliminary data.</text>
</comment>
<organism evidence="2 3">
    <name type="scientific">Kribbella yunnanensis</name>
    <dbReference type="NCBI Taxonomy" id="190194"/>
    <lineage>
        <taxon>Bacteria</taxon>
        <taxon>Bacillati</taxon>
        <taxon>Actinomycetota</taxon>
        <taxon>Actinomycetes</taxon>
        <taxon>Propionibacteriales</taxon>
        <taxon>Kribbellaceae</taxon>
        <taxon>Kribbella</taxon>
    </lineage>
</organism>